<evidence type="ECO:0000256" key="1">
    <source>
        <dbReference type="SAM" id="Phobius"/>
    </source>
</evidence>
<keyword evidence="1" id="KW-0812">Transmembrane</keyword>
<protein>
    <recommendedName>
        <fullName evidence="4">DUF4175 domain-containing protein</fullName>
    </recommendedName>
</protein>
<dbReference type="EMBL" id="BAAAOR010000007">
    <property type="protein sequence ID" value="GAA1508642.1"/>
    <property type="molecule type" value="Genomic_DNA"/>
</dbReference>
<evidence type="ECO:0008006" key="4">
    <source>
        <dbReference type="Google" id="ProtNLM"/>
    </source>
</evidence>
<keyword evidence="3" id="KW-1185">Reference proteome</keyword>
<dbReference type="RefSeq" id="WP_141004854.1">
    <property type="nucleotide sequence ID" value="NZ_BAAAOR010000007.1"/>
</dbReference>
<feature type="transmembrane region" description="Helical" evidence="1">
    <location>
        <begin position="12"/>
        <end position="31"/>
    </location>
</feature>
<proteinExistence type="predicted"/>
<accession>A0ABN2A0C0</accession>
<organism evidence="2 3">
    <name type="scientific">Nocardioides humi</name>
    <dbReference type="NCBI Taxonomy" id="449461"/>
    <lineage>
        <taxon>Bacteria</taxon>
        <taxon>Bacillati</taxon>
        <taxon>Actinomycetota</taxon>
        <taxon>Actinomycetes</taxon>
        <taxon>Propionibacteriales</taxon>
        <taxon>Nocardioidaceae</taxon>
        <taxon>Nocardioides</taxon>
    </lineage>
</organism>
<dbReference type="Proteomes" id="UP001500842">
    <property type="component" value="Unassembled WGS sequence"/>
</dbReference>
<evidence type="ECO:0000313" key="3">
    <source>
        <dbReference type="Proteomes" id="UP001500842"/>
    </source>
</evidence>
<keyword evidence="1" id="KW-1133">Transmembrane helix</keyword>
<name>A0ABN2A0C0_9ACTN</name>
<keyword evidence="1" id="KW-0472">Membrane</keyword>
<comment type="caution">
    <text evidence="2">The sequence shown here is derived from an EMBL/GenBank/DDBJ whole genome shotgun (WGS) entry which is preliminary data.</text>
</comment>
<evidence type="ECO:0000313" key="2">
    <source>
        <dbReference type="EMBL" id="GAA1508642.1"/>
    </source>
</evidence>
<sequence length="66" mass="7430">MTEPRRFDPLGWFVSVCFTILAAAAALTIAVHLLQTVWVWLLVLAAIAAGVGVLVRLLVWRRRQSW</sequence>
<reference evidence="2 3" key="1">
    <citation type="journal article" date="2019" name="Int. J. Syst. Evol. Microbiol.">
        <title>The Global Catalogue of Microorganisms (GCM) 10K type strain sequencing project: providing services to taxonomists for standard genome sequencing and annotation.</title>
        <authorList>
            <consortium name="The Broad Institute Genomics Platform"/>
            <consortium name="The Broad Institute Genome Sequencing Center for Infectious Disease"/>
            <person name="Wu L."/>
            <person name="Ma J."/>
        </authorList>
    </citation>
    <scope>NUCLEOTIDE SEQUENCE [LARGE SCALE GENOMIC DNA]</scope>
    <source>
        <strain evidence="2 3">JCM 14942</strain>
    </source>
</reference>
<feature type="transmembrane region" description="Helical" evidence="1">
    <location>
        <begin position="37"/>
        <end position="59"/>
    </location>
</feature>
<gene>
    <name evidence="2" type="ORF">GCM10009788_11130</name>
</gene>